<evidence type="ECO:0000313" key="4">
    <source>
        <dbReference type="Proteomes" id="UP000027345"/>
    </source>
</evidence>
<gene>
    <name evidence="3" type="ORF">DV20_28420</name>
</gene>
<feature type="region of interest" description="Disordered" evidence="1">
    <location>
        <begin position="334"/>
        <end position="365"/>
    </location>
</feature>
<reference evidence="3 4" key="1">
    <citation type="submission" date="2014-05" db="EMBL/GenBank/DDBJ databases">
        <title>Draft genome sequence of Amycolatopsis rifamycinica DSM 46095.</title>
        <authorList>
            <person name="Lal R."/>
            <person name="Saxena A."/>
            <person name="Kumari R."/>
            <person name="Mukherjee U."/>
            <person name="Singh P."/>
            <person name="Sangwan N."/>
            <person name="Mahato N.K."/>
        </authorList>
    </citation>
    <scope>NUCLEOTIDE SEQUENCE [LARGE SCALE GENOMIC DNA]</scope>
    <source>
        <strain evidence="3 4">DSM 46095</strain>
    </source>
</reference>
<dbReference type="OrthoDB" id="5491199at2"/>
<dbReference type="Pfam" id="PF01370">
    <property type="entry name" value="Epimerase"/>
    <property type="match status" value="1"/>
</dbReference>
<sequence length="365" mass="37344">MLVAVTGGTGFLGAHTVAALLRHGHRVRLLVRDPARVPAALGPLGADPAAVDVVHGDVADPAGAARLVSGVDGLLHAAGVYTFDPRRRTELRRVNERGTDVVLGAARRARVGRIVHVSTVGALYPAAAGTIGPGTPVGRSREAYLASKAAAETIARRHRAEGAPVTITRPPALLGPHDPHLGDQNARLRDLLRGLTPIWPAGGLPLGDVRDSAELHARLFDGPAAPGPDFFGPGGFVTTREYLATVRAVTGRRLPAVFPPARALTGAGRAADLLQRWWPAPLPVQYGAIHVCAVAVPVEPGAPDAGVPARPLAETVADTVAWLAATGRLTARRAGRAARPAEARSTVPAAGAGSAGAGPTGKAVA</sequence>
<dbReference type="Proteomes" id="UP000027345">
    <property type="component" value="Unassembled WGS sequence"/>
</dbReference>
<dbReference type="EMBL" id="JMQI01000061">
    <property type="protein sequence ID" value="KDN18875.1"/>
    <property type="molecule type" value="Genomic_DNA"/>
</dbReference>
<organism evidence="3 4">
    <name type="scientific">Amycolatopsis rifamycinica</name>
    <dbReference type="NCBI Taxonomy" id="287986"/>
    <lineage>
        <taxon>Bacteria</taxon>
        <taxon>Bacillati</taxon>
        <taxon>Actinomycetota</taxon>
        <taxon>Actinomycetes</taxon>
        <taxon>Pseudonocardiales</taxon>
        <taxon>Pseudonocardiaceae</taxon>
        <taxon>Amycolatopsis</taxon>
    </lineage>
</organism>
<dbReference type="InterPro" id="IPR002347">
    <property type="entry name" value="SDR_fam"/>
</dbReference>
<dbReference type="Gene3D" id="3.40.50.720">
    <property type="entry name" value="NAD(P)-binding Rossmann-like Domain"/>
    <property type="match status" value="1"/>
</dbReference>
<feature type="compositionally biased region" description="Low complexity" evidence="1">
    <location>
        <begin position="337"/>
        <end position="352"/>
    </location>
</feature>
<dbReference type="eggNOG" id="COG0451">
    <property type="taxonomic scope" value="Bacteria"/>
</dbReference>
<dbReference type="GO" id="GO:0004029">
    <property type="term" value="F:aldehyde dehydrogenase (NAD+) activity"/>
    <property type="evidence" value="ECO:0007669"/>
    <property type="project" value="TreeGrafter"/>
</dbReference>
<accession>A0A066TVI3</accession>
<dbReference type="SUPFAM" id="SSF51735">
    <property type="entry name" value="NAD(P)-binding Rossmann-fold domains"/>
    <property type="match status" value="1"/>
</dbReference>
<dbReference type="InterPro" id="IPR001509">
    <property type="entry name" value="Epimerase_deHydtase"/>
</dbReference>
<dbReference type="PANTHER" id="PTHR48079">
    <property type="entry name" value="PROTEIN YEEZ"/>
    <property type="match status" value="1"/>
</dbReference>
<protein>
    <submittedName>
        <fullName evidence="3">NAD-dependent epimerase</fullName>
    </submittedName>
</protein>
<keyword evidence="4" id="KW-1185">Reference proteome</keyword>
<evidence type="ECO:0000256" key="1">
    <source>
        <dbReference type="SAM" id="MobiDB-lite"/>
    </source>
</evidence>
<name>A0A066TVI3_9PSEU</name>
<dbReference type="InterPro" id="IPR051783">
    <property type="entry name" value="NAD(P)-dependent_oxidoreduct"/>
</dbReference>
<evidence type="ECO:0000313" key="3">
    <source>
        <dbReference type="EMBL" id="KDN18875.1"/>
    </source>
</evidence>
<dbReference type="RefSeq" id="WP_051736151.1">
    <property type="nucleotide sequence ID" value="NZ_JMQI01000061.1"/>
</dbReference>
<dbReference type="InterPro" id="IPR036291">
    <property type="entry name" value="NAD(P)-bd_dom_sf"/>
</dbReference>
<feature type="domain" description="NAD-dependent epimerase/dehydratase" evidence="2">
    <location>
        <begin position="3"/>
        <end position="185"/>
    </location>
</feature>
<dbReference type="STRING" id="287986.DV20_28420"/>
<proteinExistence type="predicted"/>
<dbReference type="GO" id="GO:0005737">
    <property type="term" value="C:cytoplasm"/>
    <property type="evidence" value="ECO:0007669"/>
    <property type="project" value="TreeGrafter"/>
</dbReference>
<evidence type="ECO:0000259" key="2">
    <source>
        <dbReference type="Pfam" id="PF01370"/>
    </source>
</evidence>
<dbReference type="PANTHER" id="PTHR48079:SF6">
    <property type="entry name" value="NAD(P)-BINDING DOMAIN-CONTAINING PROTEIN-RELATED"/>
    <property type="match status" value="1"/>
</dbReference>
<dbReference type="PRINTS" id="PR00081">
    <property type="entry name" value="GDHRDH"/>
</dbReference>
<comment type="caution">
    <text evidence="3">The sequence shown here is derived from an EMBL/GenBank/DDBJ whole genome shotgun (WGS) entry which is preliminary data.</text>
</comment>
<dbReference type="AlphaFoldDB" id="A0A066TVI3"/>